<dbReference type="PANTHER" id="PTHR22730:SF8">
    <property type="entry name" value="PROMININ-1 ISOFORM X1"/>
    <property type="match status" value="1"/>
</dbReference>
<dbReference type="GO" id="GO:0009986">
    <property type="term" value="C:cell surface"/>
    <property type="evidence" value="ECO:0007669"/>
    <property type="project" value="TreeGrafter"/>
</dbReference>
<sequence length="213" mass="23910">MALIRGRLNTLLLFSCVFFIGWFTEIYQSTGKPQSIHIAVSVCVFAVAVLLPWRRCVVERSHCVACVCSQSTLSQSIKQLQRTSSDLPVKVTNILSAIDAAEYLIAHNASHVVKQETRGYMQSLVGYFRQYTQWVKNSLSGEVAPCKPISNMVDSMEIVACSFIIDSVNTFWFGLGGCSILLIPSIIFSIKLAKYYRRMDTEDVFEDGQEGWN</sequence>
<dbReference type="GO" id="GO:0016324">
    <property type="term" value="C:apical plasma membrane"/>
    <property type="evidence" value="ECO:0007669"/>
    <property type="project" value="TreeGrafter"/>
</dbReference>
<evidence type="ECO:0000256" key="7">
    <source>
        <dbReference type="SAM" id="Phobius"/>
    </source>
</evidence>
<feature type="transmembrane region" description="Helical" evidence="7">
    <location>
        <begin position="6"/>
        <end position="24"/>
    </location>
</feature>
<dbReference type="InterPro" id="IPR008795">
    <property type="entry name" value="Prominin"/>
</dbReference>
<evidence type="ECO:0000256" key="4">
    <source>
        <dbReference type="ARBA" id="ARBA00022989"/>
    </source>
</evidence>
<feature type="transmembrane region" description="Helical" evidence="7">
    <location>
        <begin position="171"/>
        <end position="190"/>
    </location>
</feature>
<gene>
    <name evidence="8" type="ORF">fugu_008063</name>
</gene>
<proteinExistence type="inferred from homology"/>
<dbReference type="AlphaFoldDB" id="A0A4Z2B0A7"/>
<accession>A0A4Z2B0A7</accession>
<evidence type="ECO:0000256" key="2">
    <source>
        <dbReference type="ARBA" id="ARBA00006058"/>
    </source>
</evidence>
<comment type="subcellular location">
    <subcellularLocation>
        <location evidence="1">Cell projection</location>
        <location evidence="1">Microvillus membrane</location>
        <topology evidence="1">Multi-pass membrane protein</topology>
    </subcellularLocation>
</comment>
<feature type="transmembrane region" description="Helical" evidence="7">
    <location>
        <begin position="36"/>
        <end position="53"/>
    </location>
</feature>
<keyword evidence="4 7" id="KW-1133">Transmembrane helix</keyword>
<organism evidence="8 9">
    <name type="scientific">Takifugu bimaculatus</name>
    <dbReference type="NCBI Taxonomy" id="433685"/>
    <lineage>
        <taxon>Eukaryota</taxon>
        <taxon>Metazoa</taxon>
        <taxon>Chordata</taxon>
        <taxon>Craniata</taxon>
        <taxon>Vertebrata</taxon>
        <taxon>Euteleostomi</taxon>
        <taxon>Actinopterygii</taxon>
        <taxon>Neopterygii</taxon>
        <taxon>Teleostei</taxon>
        <taxon>Neoteleostei</taxon>
        <taxon>Acanthomorphata</taxon>
        <taxon>Eupercaria</taxon>
        <taxon>Tetraodontiformes</taxon>
        <taxon>Tetradontoidea</taxon>
        <taxon>Tetraodontidae</taxon>
        <taxon>Takifugu</taxon>
    </lineage>
</organism>
<protein>
    <submittedName>
        <fullName evidence="8">Uncharacterized protein</fullName>
    </submittedName>
</protein>
<keyword evidence="9" id="KW-1185">Reference proteome</keyword>
<evidence type="ECO:0000256" key="6">
    <source>
        <dbReference type="ARBA" id="ARBA00023180"/>
    </source>
</evidence>
<dbReference type="EMBL" id="SWLE01000021">
    <property type="protein sequence ID" value="TNM85792.1"/>
    <property type="molecule type" value="Genomic_DNA"/>
</dbReference>
<dbReference type="GO" id="GO:0031528">
    <property type="term" value="C:microvillus membrane"/>
    <property type="evidence" value="ECO:0007669"/>
    <property type="project" value="UniProtKB-SubCell"/>
</dbReference>
<evidence type="ECO:0000256" key="1">
    <source>
        <dbReference type="ARBA" id="ARBA00004475"/>
    </source>
</evidence>
<keyword evidence="6" id="KW-0325">Glycoprotein</keyword>
<comment type="similarity">
    <text evidence="2">Belongs to the prominin family.</text>
</comment>
<comment type="caution">
    <text evidence="8">The sequence shown here is derived from an EMBL/GenBank/DDBJ whole genome shotgun (WGS) entry which is preliminary data.</text>
</comment>
<name>A0A4Z2B0A7_9TELE</name>
<dbReference type="PANTHER" id="PTHR22730">
    <property type="entry name" value="PROMININ PROM PROTEIN"/>
    <property type="match status" value="1"/>
</dbReference>
<reference evidence="8 9" key="1">
    <citation type="submission" date="2019-04" db="EMBL/GenBank/DDBJ databases">
        <title>The sequence and de novo assembly of Takifugu bimaculatus genome using PacBio and Hi-C technologies.</title>
        <authorList>
            <person name="Xu P."/>
            <person name="Liu B."/>
            <person name="Zhou Z."/>
        </authorList>
    </citation>
    <scope>NUCLEOTIDE SEQUENCE [LARGE SCALE GENOMIC DNA]</scope>
    <source>
        <strain evidence="8">TB-2018</strain>
        <tissue evidence="8">Muscle</tissue>
    </source>
</reference>
<keyword evidence="5 7" id="KW-0472">Membrane</keyword>
<keyword evidence="3 7" id="KW-0812">Transmembrane</keyword>
<evidence type="ECO:0000256" key="3">
    <source>
        <dbReference type="ARBA" id="ARBA00022692"/>
    </source>
</evidence>
<evidence type="ECO:0000313" key="9">
    <source>
        <dbReference type="Proteomes" id="UP000516260"/>
    </source>
</evidence>
<dbReference type="GO" id="GO:0005929">
    <property type="term" value="C:cilium"/>
    <property type="evidence" value="ECO:0007669"/>
    <property type="project" value="TreeGrafter"/>
</dbReference>
<evidence type="ECO:0000256" key="5">
    <source>
        <dbReference type="ARBA" id="ARBA00023136"/>
    </source>
</evidence>
<dbReference type="Pfam" id="PF05478">
    <property type="entry name" value="Prominin"/>
    <property type="match status" value="1"/>
</dbReference>
<dbReference type="GO" id="GO:0071914">
    <property type="term" value="C:prominosome"/>
    <property type="evidence" value="ECO:0007669"/>
    <property type="project" value="TreeGrafter"/>
</dbReference>
<dbReference type="GO" id="GO:0015485">
    <property type="term" value="F:cholesterol binding"/>
    <property type="evidence" value="ECO:0007669"/>
    <property type="project" value="TreeGrafter"/>
</dbReference>
<evidence type="ECO:0000313" key="8">
    <source>
        <dbReference type="EMBL" id="TNM85792.1"/>
    </source>
</evidence>
<dbReference type="Proteomes" id="UP000516260">
    <property type="component" value="Chromosome 8"/>
</dbReference>